<feature type="transmembrane region" description="Helical" evidence="11">
    <location>
        <begin position="458"/>
        <end position="476"/>
    </location>
</feature>
<dbReference type="PANTHER" id="PTHR43269:SF2">
    <property type="entry name" value="SODIUM_PROTON ANTIPORTER 1-RELATED"/>
    <property type="match status" value="1"/>
</dbReference>
<dbReference type="PANTHER" id="PTHR43269">
    <property type="entry name" value="SODIUM/PROTON ANTIPORTER 1-RELATED"/>
    <property type="match status" value="1"/>
</dbReference>
<keyword evidence="2" id="KW-0813">Transport</keyword>
<dbReference type="Pfam" id="PF03600">
    <property type="entry name" value="CitMHS"/>
    <property type="match status" value="1"/>
</dbReference>
<feature type="transmembrane region" description="Helical" evidence="11">
    <location>
        <begin position="38"/>
        <end position="58"/>
    </location>
</feature>
<feature type="chain" id="PRO_5024807820" evidence="12">
    <location>
        <begin position="23"/>
        <end position="481"/>
    </location>
</feature>
<dbReference type="GO" id="GO:0006814">
    <property type="term" value="P:sodium ion transport"/>
    <property type="evidence" value="ECO:0007669"/>
    <property type="project" value="UniProtKB-KW"/>
</dbReference>
<evidence type="ECO:0000256" key="10">
    <source>
        <dbReference type="ARBA" id="ARBA00025753"/>
    </source>
</evidence>
<keyword evidence="4 11" id="KW-0812">Transmembrane</keyword>
<evidence type="ECO:0000256" key="6">
    <source>
        <dbReference type="ARBA" id="ARBA00023053"/>
    </source>
</evidence>
<dbReference type="KEGG" id="mmob:F6R98_17005"/>
<dbReference type="NCBIfam" id="NF038006">
    <property type="entry name" value="NhaD_1"/>
    <property type="match status" value="1"/>
</dbReference>
<feature type="transmembrane region" description="Helical" evidence="11">
    <location>
        <begin position="98"/>
        <end position="119"/>
    </location>
</feature>
<sequence length="481" mass="52556">MRKEAHKLFAGSALLAPLPAFAGDGATAANNLQIDLTHHWVGYFSLAAIIIAYVAAMFEESTELRKSKPMLLASSLIWFAIVYVYRGHGATEVAVNAFTGNLLAYIQLFLFIMVSMTYLNAMEDMKVFNALRIWLVGKHFSYRRMFWITGVLVFFLSSALNGLTMGLLMGAVVMAVGKKSPKFVSLACINIVIATNAGGSFSPLGGISTLFVWQRGMLGFGDFFNLFIPCVVNFLIPACIMHFAVPKDKPDFESLHVNMQRGAKRVIFLFATTVGLAVLSDTYFHMPAAAGMMAGLSLLQFFTFFLQKTSERDQVVLLDCTGVPDVAEEIIGSSNRYNIFEKVGRLEWDTLLFFYGAMVGIGGLGFIGYLDTVSHLLYGQHSPTTANILIGLSSAFVDNGTLMFAVLSMHPDLPQGQWLLITLTLGVGGSLLAIGSAPGIGLLGQSKGFYTFSGHMKWFPVILLGYFASIGVHFLINARFF</sequence>
<feature type="transmembrane region" description="Helical" evidence="11">
    <location>
        <begin position="223"/>
        <end position="245"/>
    </location>
</feature>
<evidence type="ECO:0000256" key="7">
    <source>
        <dbReference type="ARBA" id="ARBA00023065"/>
    </source>
</evidence>
<keyword evidence="5 11" id="KW-1133">Transmembrane helix</keyword>
<evidence type="ECO:0000256" key="2">
    <source>
        <dbReference type="ARBA" id="ARBA00022448"/>
    </source>
</evidence>
<evidence type="ECO:0000256" key="9">
    <source>
        <dbReference type="ARBA" id="ARBA00023201"/>
    </source>
</evidence>
<comment type="similarity">
    <text evidence="10">Belongs to the NhaD Na(+)/H(+) (TC 2.A.62) antiporter family.</text>
</comment>
<protein>
    <submittedName>
        <fullName evidence="14">Sodium:proton antiporter</fullName>
    </submittedName>
</protein>
<dbReference type="OrthoDB" id="9772058at2"/>
<dbReference type="GO" id="GO:0016020">
    <property type="term" value="C:membrane"/>
    <property type="evidence" value="ECO:0007669"/>
    <property type="project" value="UniProtKB-SubCell"/>
</dbReference>
<dbReference type="GO" id="GO:0015297">
    <property type="term" value="F:antiporter activity"/>
    <property type="evidence" value="ECO:0007669"/>
    <property type="project" value="UniProtKB-KW"/>
</dbReference>
<feature type="transmembrane region" description="Helical" evidence="11">
    <location>
        <begin position="146"/>
        <end position="176"/>
    </location>
</feature>
<keyword evidence="3" id="KW-0050">Antiport</keyword>
<dbReference type="InterPro" id="IPR004680">
    <property type="entry name" value="Cit_transptr-like_dom"/>
</dbReference>
<evidence type="ECO:0000256" key="4">
    <source>
        <dbReference type="ARBA" id="ARBA00022692"/>
    </source>
</evidence>
<evidence type="ECO:0000256" key="11">
    <source>
        <dbReference type="SAM" id="Phobius"/>
    </source>
</evidence>
<dbReference type="RefSeq" id="WP_153250088.1">
    <property type="nucleotide sequence ID" value="NZ_CP044205.1"/>
</dbReference>
<evidence type="ECO:0000256" key="5">
    <source>
        <dbReference type="ARBA" id="ARBA00022989"/>
    </source>
</evidence>
<comment type="subcellular location">
    <subcellularLocation>
        <location evidence="1">Membrane</location>
        <topology evidence="1">Multi-pass membrane protein</topology>
    </subcellularLocation>
</comment>
<dbReference type="InParanoid" id="A0A5Q0BJY1"/>
<dbReference type="Proteomes" id="UP000325755">
    <property type="component" value="Chromosome"/>
</dbReference>
<evidence type="ECO:0000313" key="15">
    <source>
        <dbReference type="Proteomes" id="UP000325755"/>
    </source>
</evidence>
<feature type="transmembrane region" description="Helical" evidence="11">
    <location>
        <begin position="70"/>
        <end position="86"/>
    </location>
</feature>
<keyword evidence="12" id="KW-0732">Signal</keyword>
<dbReference type="InterPro" id="IPR045016">
    <property type="entry name" value="NhaD-like"/>
</dbReference>
<feature type="signal peptide" evidence="12">
    <location>
        <begin position="1"/>
        <end position="22"/>
    </location>
</feature>
<name>A0A5Q0BJY1_9GAMM</name>
<evidence type="ECO:0000259" key="13">
    <source>
        <dbReference type="Pfam" id="PF03600"/>
    </source>
</evidence>
<evidence type="ECO:0000256" key="12">
    <source>
        <dbReference type="SAM" id="SignalP"/>
    </source>
</evidence>
<feature type="domain" description="Citrate transporter-like" evidence="13">
    <location>
        <begin position="54"/>
        <end position="426"/>
    </location>
</feature>
<gene>
    <name evidence="14" type="ORF">F6R98_17005</name>
</gene>
<keyword evidence="9" id="KW-0739">Sodium transport</keyword>
<dbReference type="EMBL" id="CP044205">
    <property type="protein sequence ID" value="QFY44120.1"/>
    <property type="molecule type" value="Genomic_DNA"/>
</dbReference>
<keyword evidence="15" id="KW-1185">Reference proteome</keyword>
<proteinExistence type="inferred from homology"/>
<evidence type="ECO:0000256" key="8">
    <source>
        <dbReference type="ARBA" id="ARBA00023136"/>
    </source>
</evidence>
<feature type="transmembrane region" description="Helical" evidence="11">
    <location>
        <begin position="351"/>
        <end position="370"/>
    </location>
</feature>
<evidence type="ECO:0000256" key="3">
    <source>
        <dbReference type="ARBA" id="ARBA00022449"/>
    </source>
</evidence>
<dbReference type="AlphaFoldDB" id="A0A5Q0BJY1"/>
<feature type="transmembrane region" description="Helical" evidence="11">
    <location>
        <begin position="418"/>
        <end position="438"/>
    </location>
</feature>
<feature type="transmembrane region" description="Helical" evidence="11">
    <location>
        <begin position="290"/>
        <end position="306"/>
    </location>
</feature>
<accession>A0A5Q0BJY1</accession>
<reference evidence="14 15" key="1">
    <citation type="submission" date="2019-09" db="EMBL/GenBank/DDBJ databases">
        <title>Ecophysiology of the spiral-shaped methanotroph Methylospira mobilis as revealed by the complete genome sequence.</title>
        <authorList>
            <person name="Oshkin I.Y."/>
            <person name="Dedysh S.N."/>
            <person name="Miroshnikov K."/>
            <person name="Danilova O.V."/>
            <person name="Hakobyan A."/>
            <person name="Liesack W."/>
        </authorList>
    </citation>
    <scope>NUCLEOTIDE SEQUENCE [LARGE SCALE GENOMIC DNA]</scope>
    <source>
        <strain evidence="14 15">Shm1</strain>
    </source>
</reference>
<keyword evidence="6" id="KW-0915">Sodium</keyword>
<evidence type="ECO:0000313" key="14">
    <source>
        <dbReference type="EMBL" id="QFY44120.1"/>
    </source>
</evidence>
<organism evidence="14 15">
    <name type="scientific">Candidatus Methylospira mobilis</name>
    <dbReference type="NCBI Taxonomy" id="1808979"/>
    <lineage>
        <taxon>Bacteria</taxon>
        <taxon>Pseudomonadati</taxon>
        <taxon>Pseudomonadota</taxon>
        <taxon>Gammaproteobacteria</taxon>
        <taxon>Methylococcales</taxon>
        <taxon>Methylococcaceae</taxon>
        <taxon>Candidatus Methylospira</taxon>
    </lineage>
</organism>
<evidence type="ECO:0000256" key="1">
    <source>
        <dbReference type="ARBA" id="ARBA00004141"/>
    </source>
</evidence>
<keyword evidence="7" id="KW-0406">Ion transport</keyword>
<keyword evidence="8 11" id="KW-0472">Membrane</keyword>
<feature type="transmembrane region" description="Helical" evidence="11">
    <location>
        <begin position="385"/>
        <end position="406"/>
    </location>
</feature>